<dbReference type="CDD" id="cd01041">
    <property type="entry name" value="Rubrerythrin"/>
    <property type="match status" value="1"/>
</dbReference>
<dbReference type="Pfam" id="PF02915">
    <property type="entry name" value="Rubrerythrin"/>
    <property type="match status" value="1"/>
</dbReference>
<evidence type="ECO:0000256" key="3">
    <source>
        <dbReference type="ARBA" id="ARBA00022723"/>
    </source>
</evidence>
<evidence type="ECO:0000256" key="1">
    <source>
        <dbReference type="ARBA" id="ARBA00001965"/>
    </source>
</evidence>
<protein>
    <recommendedName>
        <fullName evidence="8">Rubrerythrin</fullName>
    </recommendedName>
</protein>
<dbReference type="SUPFAM" id="SSF57802">
    <property type="entry name" value="Rubredoxin-like"/>
    <property type="match status" value="1"/>
</dbReference>
<evidence type="ECO:0000256" key="6">
    <source>
        <dbReference type="ARBA" id="ARBA00055868"/>
    </source>
</evidence>
<dbReference type="EMBL" id="MTKQ01000031">
    <property type="protein sequence ID" value="RWX49054.1"/>
    <property type="molecule type" value="Genomic_DNA"/>
</dbReference>
<organism evidence="11 12">
    <name type="scientific">Candidatus Electrothrix marina</name>
    <dbReference type="NCBI Taxonomy" id="1859130"/>
    <lineage>
        <taxon>Bacteria</taxon>
        <taxon>Pseudomonadati</taxon>
        <taxon>Thermodesulfobacteriota</taxon>
        <taxon>Desulfobulbia</taxon>
        <taxon>Desulfobulbales</taxon>
        <taxon>Desulfobulbaceae</taxon>
        <taxon>Candidatus Electrothrix</taxon>
    </lineage>
</organism>
<dbReference type="InterPro" id="IPR024934">
    <property type="entry name" value="Rubredoxin-like_dom"/>
</dbReference>
<dbReference type="CDD" id="cd00729">
    <property type="entry name" value="rubredoxin_SM"/>
    <property type="match status" value="1"/>
</dbReference>
<keyword evidence="3" id="KW-0479">Metal-binding</keyword>
<feature type="domain" description="Rubredoxin-like" evidence="9">
    <location>
        <begin position="153"/>
        <end position="187"/>
    </location>
</feature>
<dbReference type="NCBIfam" id="NF045767">
    <property type="entry name" value="RuberyRbr"/>
    <property type="match status" value="1"/>
</dbReference>
<dbReference type="PROSITE" id="PS50905">
    <property type="entry name" value="FERRITIN_LIKE"/>
    <property type="match status" value="1"/>
</dbReference>
<dbReference type="InterPro" id="IPR012347">
    <property type="entry name" value="Ferritin-like"/>
</dbReference>
<dbReference type="FunFam" id="2.20.28.10:FF:000018">
    <property type="entry name" value="Rubrerythrin"/>
    <property type="match status" value="1"/>
</dbReference>
<sequence length="191" mass="21312">MTALQGSRTEKNILTAFAGESQARNRYSFAAKVAKKEGLVQIANIFEKTAEQERAHAKSLFKLLEGGEVEVQASFPAGTIGTTTENLEAAAAGEEHEYMEMYPEFSKIAEEEGFAVIAAMFRAIARAEQQHAKQYRAFITNLKDGKVFKRDETVTWYCVKCGFLHEGTEAPLKCPACSHPQSYFEILSENW</sequence>
<dbReference type="Proteomes" id="UP000286862">
    <property type="component" value="Unassembled WGS sequence"/>
</dbReference>
<dbReference type="GO" id="GO:0016491">
    <property type="term" value="F:oxidoreductase activity"/>
    <property type="evidence" value="ECO:0007669"/>
    <property type="project" value="InterPro"/>
</dbReference>
<keyword evidence="4" id="KW-0249">Electron transport</keyword>
<accession>A0A444J7I8</accession>
<comment type="function">
    <text evidence="6">May provide oxidative stress protection via catalytic reduction of intracellular hydrogen peroxide.</text>
</comment>
<dbReference type="Gene3D" id="1.20.1260.10">
    <property type="match status" value="1"/>
</dbReference>
<dbReference type="Pfam" id="PF21349">
    <property type="entry name" value="RUBY_RBDX"/>
    <property type="match status" value="1"/>
</dbReference>
<keyword evidence="5" id="KW-0408">Iron</keyword>
<name>A0A444J7I8_9BACT</name>
<evidence type="ECO:0000256" key="2">
    <source>
        <dbReference type="ARBA" id="ARBA00022448"/>
    </source>
</evidence>
<dbReference type="Gene3D" id="2.20.28.10">
    <property type="match status" value="1"/>
</dbReference>
<evidence type="ECO:0000256" key="8">
    <source>
        <dbReference type="ARBA" id="ARBA00069213"/>
    </source>
</evidence>
<dbReference type="InterPro" id="IPR048574">
    <property type="entry name" value="RUBY_RBDX"/>
</dbReference>
<dbReference type="PROSITE" id="PS50903">
    <property type="entry name" value="RUBREDOXIN_LIKE"/>
    <property type="match status" value="1"/>
</dbReference>
<evidence type="ECO:0000313" key="11">
    <source>
        <dbReference type="EMBL" id="RWX49054.1"/>
    </source>
</evidence>
<evidence type="ECO:0000256" key="7">
    <source>
        <dbReference type="ARBA" id="ARBA00063441"/>
    </source>
</evidence>
<dbReference type="AlphaFoldDB" id="A0A444J7I8"/>
<evidence type="ECO:0000259" key="10">
    <source>
        <dbReference type="PROSITE" id="PS50905"/>
    </source>
</evidence>
<gene>
    <name evidence="11" type="ORF">VT99_10314</name>
</gene>
<comment type="caution">
    <text evidence="11">The sequence shown here is derived from an EMBL/GenBank/DDBJ whole genome shotgun (WGS) entry which is preliminary data.</text>
</comment>
<dbReference type="GO" id="GO:0005506">
    <property type="term" value="F:iron ion binding"/>
    <property type="evidence" value="ECO:0007669"/>
    <property type="project" value="InterPro"/>
</dbReference>
<keyword evidence="2" id="KW-0813">Transport</keyword>
<dbReference type="InterPro" id="IPR009078">
    <property type="entry name" value="Ferritin-like_SF"/>
</dbReference>
<dbReference type="InterPro" id="IPR052364">
    <property type="entry name" value="Rubrerythrin"/>
</dbReference>
<dbReference type="SUPFAM" id="SSF47240">
    <property type="entry name" value="Ferritin-like"/>
    <property type="match status" value="1"/>
</dbReference>
<evidence type="ECO:0000313" key="12">
    <source>
        <dbReference type="Proteomes" id="UP000286862"/>
    </source>
</evidence>
<dbReference type="InterPro" id="IPR003251">
    <property type="entry name" value="Rr_diiron-bd_dom"/>
</dbReference>
<evidence type="ECO:0000259" key="9">
    <source>
        <dbReference type="PROSITE" id="PS50903"/>
    </source>
</evidence>
<evidence type="ECO:0000256" key="4">
    <source>
        <dbReference type="ARBA" id="ARBA00022982"/>
    </source>
</evidence>
<dbReference type="InterPro" id="IPR009040">
    <property type="entry name" value="Ferritin-like_diiron"/>
</dbReference>
<comment type="subunit">
    <text evidence="7">Homodimer. Possesses two rubredoxin-like centers and two non-sulfur oxo-bridged di-iron centers per dimer.</text>
</comment>
<dbReference type="PANTHER" id="PTHR43865:SF1">
    <property type="entry name" value="RUBRERYTHRIN-RELATED"/>
    <property type="match status" value="1"/>
</dbReference>
<reference evidence="11 12" key="1">
    <citation type="submission" date="2017-01" db="EMBL/GenBank/DDBJ databases">
        <title>The cable genome- insights into the physiology and evolution of filamentous bacteria capable of sulfide oxidation via long distance electron transfer.</title>
        <authorList>
            <person name="Schreiber L."/>
            <person name="Bjerg J.T."/>
            <person name="Boggild A."/>
            <person name="Van De Vossenberg J."/>
            <person name="Meysman F."/>
            <person name="Nielsen L.P."/>
            <person name="Schramm A."/>
            <person name="Kjeldsen K.U."/>
        </authorList>
    </citation>
    <scope>NUCLEOTIDE SEQUENCE [LARGE SCALE GENOMIC DNA]</scope>
    <source>
        <strain evidence="11">A2</strain>
    </source>
</reference>
<dbReference type="PANTHER" id="PTHR43865">
    <property type="entry name" value="RUBRERYTHRIN-RELATED"/>
    <property type="match status" value="1"/>
</dbReference>
<comment type="cofactor">
    <cofactor evidence="1">
        <name>Fe(3+)</name>
        <dbReference type="ChEBI" id="CHEBI:29034"/>
    </cofactor>
</comment>
<evidence type="ECO:0000256" key="5">
    <source>
        <dbReference type="ARBA" id="ARBA00023004"/>
    </source>
</evidence>
<proteinExistence type="predicted"/>
<feature type="domain" description="Ferritin-like diiron" evidence="10">
    <location>
        <begin position="3"/>
        <end position="146"/>
    </location>
</feature>